<feature type="signal peptide" evidence="2">
    <location>
        <begin position="1"/>
        <end position="19"/>
    </location>
</feature>
<organism evidence="3 4">
    <name type="scientific">Roseococcus suduntuyensis</name>
    <dbReference type="NCBI Taxonomy" id="455361"/>
    <lineage>
        <taxon>Bacteria</taxon>
        <taxon>Pseudomonadati</taxon>
        <taxon>Pseudomonadota</taxon>
        <taxon>Alphaproteobacteria</taxon>
        <taxon>Acetobacterales</taxon>
        <taxon>Roseomonadaceae</taxon>
        <taxon>Roseococcus</taxon>
    </lineage>
</organism>
<evidence type="ECO:0000313" key="3">
    <source>
        <dbReference type="EMBL" id="MBB3897103.1"/>
    </source>
</evidence>
<accession>A0A840A9C6</accession>
<dbReference type="EMBL" id="JACIDJ010000001">
    <property type="protein sequence ID" value="MBB3897103.1"/>
    <property type="molecule type" value="Genomic_DNA"/>
</dbReference>
<gene>
    <name evidence="3" type="ORF">GGQ83_000529</name>
</gene>
<protein>
    <submittedName>
        <fullName evidence="3">Tripartite-type tricarboxylate transporter receptor subunit TctC</fullName>
    </submittedName>
</protein>
<keyword evidence="4" id="KW-1185">Reference proteome</keyword>
<keyword evidence="3" id="KW-0675">Receptor</keyword>
<feature type="chain" id="PRO_5032607844" evidence="2">
    <location>
        <begin position="20"/>
        <end position="309"/>
    </location>
</feature>
<dbReference type="Proteomes" id="UP000553193">
    <property type="component" value="Unassembled WGS sequence"/>
</dbReference>
<evidence type="ECO:0000313" key="4">
    <source>
        <dbReference type="Proteomes" id="UP000553193"/>
    </source>
</evidence>
<dbReference type="AlphaFoldDB" id="A0A840A9C6"/>
<name>A0A840A9C6_9PROT</name>
<reference evidence="3 4" key="1">
    <citation type="submission" date="2020-08" db="EMBL/GenBank/DDBJ databases">
        <title>Genomic Encyclopedia of Type Strains, Phase IV (KMG-IV): sequencing the most valuable type-strain genomes for metagenomic binning, comparative biology and taxonomic classification.</title>
        <authorList>
            <person name="Goeker M."/>
        </authorList>
    </citation>
    <scope>NUCLEOTIDE SEQUENCE [LARGE SCALE GENOMIC DNA]</scope>
    <source>
        <strain evidence="3 4">DSM 19979</strain>
    </source>
</reference>
<evidence type="ECO:0000256" key="2">
    <source>
        <dbReference type="SAM" id="SignalP"/>
    </source>
</evidence>
<sequence>MRVLALFGLFVLLALPARAQAPITLVVNFVAGGPSDLMARFLAPELSQILGAPIVVKNSAGAAGVIGAAEVARARPDGQTFLLSPIGAMAIQPNFRNDLPYRPHDLVPVCQVADTPVVLMSAPGGPRTLAEVASRAREAQGRFNFASTGPGSMPHIATVAMARAMGAEMTHIPYRGNAEAVVSLLRQDVGIFADQPGTLRANNLHPIAIFAEQRSSEFPDTPTLRELGTDLVYSIWSGLFAPPGTAPEVIARMDAACQRALQQPSVIEGFRRLATPIVYRDAAAFRAFRDTELEKFRVVMRDAGIRPGD</sequence>
<proteinExistence type="inferred from homology"/>
<dbReference type="InterPro" id="IPR042100">
    <property type="entry name" value="Bug_dom1"/>
</dbReference>
<dbReference type="CDD" id="cd07012">
    <property type="entry name" value="PBP2_Bug_TTT"/>
    <property type="match status" value="1"/>
</dbReference>
<comment type="similarity">
    <text evidence="1">Belongs to the UPF0065 (bug) family.</text>
</comment>
<comment type="caution">
    <text evidence="3">The sequence shown here is derived from an EMBL/GenBank/DDBJ whole genome shotgun (WGS) entry which is preliminary data.</text>
</comment>
<evidence type="ECO:0000256" key="1">
    <source>
        <dbReference type="ARBA" id="ARBA00006987"/>
    </source>
</evidence>
<dbReference type="RefSeq" id="WP_184382043.1">
    <property type="nucleotide sequence ID" value="NZ_JACIDJ010000001.1"/>
</dbReference>
<keyword evidence="2" id="KW-0732">Signal</keyword>
<dbReference type="Pfam" id="PF03401">
    <property type="entry name" value="TctC"/>
    <property type="match status" value="1"/>
</dbReference>
<dbReference type="Gene3D" id="3.40.190.10">
    <property type="entry name" value="Periplasmic binding protein-like II"/>
    <property type="match status" value="1"/>
</dbReference>
<dbReference type="InterPro" id="IPR005064">
    <property type="entry name" value="BUG"/>
</dbReference>
<dbReference type="PIRSF" id="PIRSF017082">
    <property type="entry name" value="YflP"/>
    <property type="match status" value="1"/>
</dbReference>
<dbReference type="PANTHER" id="PTHR42928">
    <property type="entry name" value="TRICARBOXYLATE-BINDING PROTEIN"/>
    <property type="match status" value="1"/>
</dbReference>
<dbReference type="Gene3D" id="3.40.190.150">
    <property type="entry name" value="Bordetella uptake gene, domain 1"/>
    <property type="match status" value="1"/>
</dbReference>
<dbReference type="PANTHER" id="PTHR42928:SF5">
    <property type="entry name" value="BLR1237 PROTEIN"/>
    <property type="match status" value="1"/>
</dbReference>